<comment type="caution">
    <text evidence="1">The sequence shown here is derived from an EMBL/GenBank/DDBJ whole genome shotgun (WGS) entry which is preliminary data.</text>
</comment>
<dbReference type="EMBL" id="PNGT01000002">
    <property type="protein sequence ID" value="PMC52957.1"/>
    <property type="molecule type" value="Genomic_DNA"/>
</dbReference>
<proteinExistence type="predicted"/>
<name>A0A2N6SGA5_9BACL</name>
<dbReference type="RefSeq" id="WP_102189633.1">
    <property type="nucleotide sequence ID" value="NZ_PNGT01000002.1"/>
</dbReference>
<sequence>MKKSYIKINNETIPTPDEIDFEFRDIEGSSSGVTEAGITHRDIVRESVISISLKLTLTSQYLLKLSKMLKQTTIPVKYFDPYSLEEKEINTYCTNFKVSLLNKNGSLGIWGVSFKLEEY</sequence>
<dbReference type="AlphaFoldDB" id="A0A2N6SGA5"/>
<organism evidence="1 2">
    <name type="scientific">Gemella sanguinis</name>
    <dbReference type="NCBI Taxonomy" id="84135"/>
    <lineage>
        <taxon>Bacteria</taxon>
        <taxon>Bacillati</taxon>
        <taxon>Bacillota</taxon>
        <taxon>Bacilli</taxon>
        <taxon>Bacillales</taxon>
        <taxon>Gemellaceae</taxon>
        <taxon>Gemella</taxon>
    </lineage>
</organism>
<dbReference type="STRING" id="84135.GCA_001052115_00773"/>
<reference evidence="1 2" key="1">
    <citation type="submission" date="2017-09" db="EMBL/GenBank/DDBJ databases">
        <title>Bacterial strain isolated from the female urinary microbiota.</title>
        <authorList>
            <person name="Thomas-White K."/>
            <person name="Kumar N."/>
            <person name="Forster S."/>
            <person name="Putonti C."/>
            <person name="Lawley T."/>
            <person name="Wolfe A.J."/>
        </authorList>
    </citation>
    <scope>NUCLEOTIDE SEQUENCE [LARGE SCALE GENOMIC DNA]</scope>
    <source>
        <strain evidence="1 2">UMB0186</strain>
    </source>
</reference>
<evidence type="ECO:0000313" key="1">
    <source>
        <dbReference type="EMBL" id="PMC52957.1"/>
    </source>
</evidence>
<evidence type="ECO:0000313" key="2">
    <source>
        <dbReference type="Proteomes" id="UP000235670"/>
    </source>
</evidence>
<accession>A0A2N6SGA5</accession>
<gene>
    <name evidence="1" type="ORF">CJ218_03430</name>
</gene>
<protein>
    <submittedName>
        <fullName evidence="1">Uncharacterized protein</fullName>
    </submittedName>
</protein>
<dbReference type="Proteomes" id="UP000235670">
    <property type="component" value="Unassembled WGS sequence"/>
</dbReference>
<dbReference type="OrthoDB" id="1908741at2"/>